<name>A0A6P1VX61_9BACT</name>
<dbReference type="InterPro" id="IPR032710">
    <property type="entry name" value="NTF2-like_dom_sf"/>
</dbReference>
<evidence type="ECO:0000313" key="3">
    <source>
        <dbReference type="Proteomes" id="UP000464577"/>
    </source>
</evidence>
<feature type="domain" description="DUF4440" evidence="1">
    <location>
        <begin position="22"/>
        <end position="137"/>
    </location>
</feature>
<dbReference type="InterPro" id="IPR027843">
    <property type="entry name" value="DUF4440"/>
</dbReference>
<dbReference type="RefSeq" id="WP_162387758.1">
    <property type="nucleotide sequence ID" value="NZ_CP045997.1"/>
</dbReference>
<dbReference type="EMBL" id="CP045997">
    <property type="protein sequence ID" value="QHV97345.1"/>
    <property type="molecule type" value="Genomic_DNA"/>
</dbReference>
<dbReference type="KEGG" id="senf:GJR95_21080"/>
<protein>
    <submittedName>
        <fullName evidence="2">SgcJ/EcaC family oxidoreductase</fullName>
    </submittedName>
</protein>
<dbReference type="AlphaFoldDB" id="A0A6P1VX61"/>
<sequence length="161" mass="17946">MLIEPGQTSIRPAVVAVDEAAIREVFAQLAVAWNAGDARAFSQYFTDDCDYVTFAGQHIKGRQANEQIHNELFNSWALKGSTMHAGPELPSIAFLSTNVALMHSTGTIQLRFQKKPPLNRLSIQTTVLVKAGGQWKVRAFHNCRVQKPGLFQRFLMAFKSK</sequence>
<dbReference type="NCBIfam" id="TIGR02246">
    <property type="entry name" value="SgcJ/EcaC family oxidoreductase"/>
    <property type="match status" value="1"/>
</dbReference>
<dbReference type="InterPro" id="IPR011944">
    <property type="entry name" value="Steroid_delta5-4_isomerase"/>
</dbReference>
<proteinExistence type="predicted"/>
<dbReference type="Pfam" id="PF14534">
    <property type="entry name" value="DUF4440"/>
    <property type="match status" value="1"/>
</dbReference>
<organism evidence="2 3">
    <name type="scientific">Spirosoma endbachense</name>
    <dbReference type="NCBI Taxonomy" id="2666025"/>
    <lineage>
        <taxon>Bacteria</taxon>
        <taxon>Pseudomonadati</taxon>
        <taxon>Bacteroidota</taxon>
        <taxon>Cytophagia</taxon>
        <taxon>Cytophagales</taxon>
        <taxon>Cytophagaceae</taxon>
        <taxon>Spirosoma</taxon>
    </lineage>
</organism>
<dbReference type="SUPFAM" id="SSF54427">
    <property type="entry name" value="NTF2-like"/>
    <property type="match status" value="1"/>
</dbReference>
<evidence type="ECO:0000259" key="1">
    <source>
        <dbReference type="Pfam" id="PF14534"/>
    </source>
</evidence>
<reference evidence="2 3" key="1">
    <citation type="submission" date="2019-11" db="EMBL/GenBank/DDBJ databases">
        <title>Spirosoma endbachense sp. nov., isolated from a natural salt meadow.</title>
        <authorList>
            <person name="Rojas J."/>
            <person name="Ambika Manirajan B."/>
            <person name="Ratering S."/>
            <person name="Suarez C."/>
            <person name="Geissler-Plaum R."/>
            <person name="Schnell S."/>
        </authorList>
    </citation>
    <scope>NUCLEOTIDE SEQUENCE [LARGE SCALE GENOMIC DNA]</scope>
    <source>
        <strain evidence="2 3">I-24</strain>
    </source>
</reference>
<keyword evidence="3" id="KW-1185">Reference proteome</keyword>
<dbReference type="Gene3D" id="3.10.450.50">
    <property type="match status" value="1"/>
</dbReference>
<dbReference type="Proteomes" id="UP000464577">
    <property type="component" value="Chromosome"/>
</dbReference>
<accession>A0A6P1VX61</accession>
<evidence type="ECO:0000313" key="2">
    <source>
        <dbReference type="EMBL" id="QHV97345.1"/>
    </source>
</evidence>
<gene>
    <name evidence="2" type="ORF">GJR95_21080</name>
</gene>